<dbReference type="Proteomes" id="UP001597090">
    <property type="component" value="Unassembled WGS sequence"/>
</dbReference>
<name>A0ABW2YL61_9GAMM</name>
<proteinExistence type="predicted"/>
<keyword evidence="3" id="KW-1185">Reference proteome</keyword>
<evidence type="ECO:0000313" key="2">
    <source>
        <dbReference type="EMBL" id="MFD0739149.1"/>
    </source>
</evidence>
<dbReference type="EMBL" id="JBHTIH010000003">
    <property type="protein sequence ID" value="MFD0739149.1"/>
    <property type="molecule type" value="Genomic_DNA"/>
</dbReference>
<sequence length="182" mass="20249">MKSTPADANPPTLYRQLLGAQFDTLAPGLQALHARHGRHRYHGKVEVDRGRGLLAWLCAAATGLPRAGRGPIKVEIVAGAGCERWTRVFAARAMRSRLWARDGLLCERLGLVTFGFRLQVVDGAITWQVERVRALGVPLPTRWFARIRAREYVSHGRYHFDVAAAVPLAGLLVHYHGWLDEA</sequence>
<organism evidence="2 3">
    <name type="scientific">Lysobacter koreensis</name>
    <dbReference type="NCBI Taxonomy" id="266122"/>
    <lineage>
        <taxon>Bacteria</taxon>
        <taxon>Pseudomonadati</taxon>
        <taxon>Pseudomonadota</taxon>
        <taxon>Gammaproteobacteria</taxon>
        <taxon>Lysobacterales</taxon>
        <taxon>Lysobacteraceae</taxon>
        <taxon>Lysobacter</taxon>
    </lineage>
</organism>
<evidence type="ECO:0000259" key="1">
    <source>
        <dbReference type="Pfam" id="PF13761"/>
    </source>
</evidence>
<feature type="domain" description="DUF4166" evidence="1">
    <location>
        <begin position="25"/>
        <end position="179"/>
    </location>
</feature>
<reference evidence="3" key="1">
    <citation type="journal article" date="2019" name="Int. J. Syst. Evol. Microbiol.">
        <title>The Global Catalogue of Microorganisms (GCM) 10K type strain sequencing project: providing services to taxonomists for standard genome sequencing and annotation.</title>
        <authorList>
            <consortium name="The Broad Institute Genomics Platform"/>
            <consortium name="The Broad Institute Genome Sequencing Center for Infectious Disease"/>
            <person name="Wu L."/>
            <person name="Ma J."/>
        </authorList>
    </citation>
    <scope>NUCLEOTIDE SEQUENCE [LARGE SCALE GENOMIC DNA]</scope>
    <source>
        <strain evidence="3">CCUG 55491</strain>
    </source>
</reference>
<dbReference type="RefSeq" id="WP_386812158.1">
    <property type="nucleotide sequence ID" value="NZ_JBHTIH010000003.1"/>
</dbReference>
<dbReference type="Pfam" id="PF13761">
    <property type="entry name" value="DUF4166"/>
    <property type="match status" value="1"/>
</dbReference>
<comment type="caution">
    <text evidence="2">The sequence shown here is derived from an EMBL/GenBank/DDBJ whole genome shotgun (WGS) entry which is preliminary data.</text>
</comment>
<evidence type="ECO:0000313" key="3">
    <source>
        <dbReference type="Proteomes" id="UP001597090"/>
    </source>
</evidence>
<dbReference type="InterPro" id="IPR025311">
    <property type="entry name" value="DUF4166"/>
</dbReference>
<accession>A0ABW2YL61</accession>
<gene>
    <name evidence="2" type="ORF">ACFQZQ_07640</name>
</gene>
<protein>
    <submittedName>
        <fullName evidence="2">DUF4166 domain-containing protein</fullName>
    </submittedName>
</protein>